<gene>
    <name evidence="1" type="ORF">DS843_22820</name>
</gene>
<reference evidence="1 2" key="1">
    <citation type="submission" date="2018-07" db="EMBL/GenBank/DDBJ databases">
        <title>Genome sequence of Azospirillum sp. ATCC 49961.</title>
        <authorList>
            <person name="Sant'Anna F.H."/>
            <person name="Baldani J.I."/>
            <person name="Zilli J.E."/>
            <person name="Reis V.M."/>
            <person name="Hartmann A."/>
            <person name="Cruz L."/>
            <person name="de Souza E.M."/>
            <person name="de Oliveira Pedrosa F."/>
            <person name="Passaglia L.M.P."/>
        </authorList>
    </citation>
    <scope>NUCLEOTIDE SEQUENCE [LARGE SCALE GENOMIC DNA]</scope>
    <source>
        <strain evidence="1 2">ATCC 49961</strain>
    </source>
</reference>
<protein>
    <submittedName>
        <fullName evidence="1">Uncharacterized protein</fullName>
    </submittedName>
</protein>
<proteinExistence type="predicted"/>
<keyword evidence="2" id="KW-1185">Reference proteome</keyword>
<dbReference type="AlphaFoldDB" id="A0A9W7NGH8"/>
<accession>A0A9W7NGH8</accession>
<dbReference type="Proteomes" id="UP000480854">
    <property type="component" value="Unassembled WGS sequence"/>
</dbReference>
<organism evidence="1 2">
    <name type="scientific">Roseomonas genomospecies 6</name>
    <dbReference type="NCBI Taxonomy" id="214106"/>
    <lineage>
        <taxon>Bacteria</taxon>
        <taxon>Pseudomonadati</taxon>
        <taxon>Pseudomonadota</taxon>
        <taxon>Alphaproteobacteria</taxon>
        <taxon>Acetobacterales</taxon>
        <taxon>Roseomonadaceae</taxon>
        <taxon>Roseomonas</taxon>
    </lineage>
</organism>
<dbReference type="EMBL" id="QOKW01000022">
    <property type="protein sequence ID" value="KAA0677675.1"/>
    <property type="molecule type" value="Genomic_DNA"/>
</dbReference>
<evidence type="ECO:0000313" key="2">
    <source>
        <dbReference type="Proteomes" id="UP000480854"/>
    </source>
</evidence>
<evidence type="ECO:0000313" key="1">
    <source>
        <dbReference type="EMBL" id="KAA0677675.1"/>
    </source>
</evidence>
<sequence>MFSCLIANGEEDGMSGDWDGERVGGFVCLTNQDGLRIAIRPGSISLAGDADPARDSTILVAAGRSFVLQKPLDETIELLGPR</sequence>
<name>A0A9W7NGH8_9PROT</name>
<comment type="caution">
    <text evidence="1">The sequence shown here is derived from an EMBL/GenBank/DDBJ whole genome shotgun (WGS) entry which is preliminary data.</text>
</comment>